<dbReference type="PROSITE" id="PS50268">
    <property type="entry name" value="CADHERIN_2"/>
    <property type="match status" value="1"/>
</dbReference>
<dbReference type="InterPro" id="IPR050174">
    <property type="entry name" value="Protocadherin/Cadherin-CA"/>
</dbReference>
<sequence length="190" mass="20554">GTTQIHIVVLDANDNVPTFTQKLYIGRVLESAPAGCVVLRVVATDPDVGLNGDITYRFSQAVSESQLSFKIDTMSGEIRVTKPLDFENTQKYELSVLAIDGGGLSGMCNVVVEVLDVNDNSPEVVVSSFSSPLPENTEPGTLVALFAVRDRDSGVNGEISCALEDQLSFSLRPAYKNYYELVTATTLDRE</sequence>
<dbReference type="GO" id="GO:0005509">
    <property type="term" value="F:calcium ion binding"/>
    <property type="evidence" value="ECO:0007669"/>
    <property type="project" value="UniProtKB-UniRule"/>
</dbReference>
<dbReference type="GO" id="GO:0007156">
    <property type="term" value="P:homophilic cell adhesion via plasma membrane adhesion molecules"/>
    <property type="evidence" value="ECO:0007669"/>
    <property type="project" value="InterPro"/>
</dbReference>
<dbReference type="GeneTree" id="ENSGT00940000156683"/>
<reference evidence="11" key="2">
    <citation type="submission" date="2025-08" db="UniProtKB">
        <authorList>
            <consortium name="Ensembl"/>
        </authorList>
    </citation>
    <scope>IDENTIFICATION</scope>
</reference>
<dbReference type="Proteomes" id="UP000016666">
    <property type="component" value="Unassembled WGS sequence"/>
</dbReference>
<name>A0A493SWT5_ANAPP</name>
<evidence type="ECO:0000313" key="11">
    <source>
        <dbReference type="Ensembl" id="ENSAPLP00000017963.1"/>
    </source>
</evidence>
<dbReference type="Pfam" id="PF00028">
    <property type="entry name" value="Cadherin"/>
    <property type="match status" value="1"/>
</dbReference>
<keyword evidence="2" id="KW-0812">Transmembrane</keyword>
<dbReference type="FunFam" id="2.60.40.60:FF:000002">
    <property type="entry name" value="Protocadherin alpha 2"/>
    <property type="match status" value="1"/>
</dbReference>
<evidence type="ECO:0000256" key="2">
    <source>
        <dbReference type="ARBA" id="ARBA00022692"/>
    </source>
</evidence>
<dbReference type="GO" id="GO:0005886">
    <property type="term" value="C:plasma membrane"/>
    <property type="evidence" value="ECO:0007669"/>
    <property type="project" value="InterPro"/>
</dbReference>
<keyword evidence="6" id="KW-1133">Transmembrane helix</keyword>
<evidence type="ECO:0000256" key="6">
    <source>
        <dbReference type="ARBA" id="ARBA00022989"/>
    </source>
</evidence>
<evidence type="ECO:0000256" key="5">
    <source>
        <dbReference type="ARBA" id="ARBA00022889"/>
    </source>
</evidence>
<dbReference type="CDD" id="cd11304">
    <property type="entry name" value="Cadherin_repeat"/>
    <property type="match status" value="2"/>
</dbReference>
<evidence type="ECO:0000256" key="3">
    <source>
        <dbReference type="ARBA" id="ARBA00022737"/>
    </source>
</evidence>
<keyword evidence="5" id="KW-0130">Cell adhesion</keyword>
<dbReference type="InterPro" id="IPR020894">
    <property type="entry name" value="Cadherin_CS"/>
</dbReference>
<evidence type="ECO:0000256" key="9">
    <source>
        <dbReference type="PROSITE-ProRule" id="PRU00043"/>
    </source>
</evidence>
<evidence type="ECO:0000256" key="7">
    <source>
        <dbReference type="ARBA" id="ARBA00023136"/>
    </source>
</evidence>
<dbReference type="Gene3D" id="2.60.40.60">
    <property type="entry name" value="Cadherins"/>
    <property type="match status" value="2"/>
</dbReference>
<dbReference type="PROSITE" id="PS00232">
    <property type="entry name" value="CADHERIN_1"/>
    <property type="match status" value="2"/>
</dbReference>
<evidence type="ECO:0000313" key="12">
    <source>
        <dbReference type="Proteomes" id="UP000016666"/>
    </source>
</evidence>
<keyword evidence="8" id="KW-0325">Glycoprotein</keyword>
<dbReference type="PANTHER" id="PTHR24028:SF118">
    <property type="entry name" value="PROTOCADHERIN BETA-1"/>
    <property type="match status" value="1"/>
</dbReference>
<keyword evidence="7" id="KW-0472">Membrane</keyword>
<dbReference type="SMART" id="SM00112">
    <property type="entry name" value="CA"/>
    <property type="match status" value="1"/>
</dbReference>
<evidence type="ECO:0000259" key="10">
    <source>
        <dbReference type="PROSITE" id="PS50268"/>
    </source>
</evidence>
<keyword evidence="3" id="KW-0677">Repeat</keyword>
<reference evidence="11" key="3">
    <citation type="submission" date="2025-09" db="UniProtKB">
        <authorList>
            <consortium name="Ensembl"/>
        </authorList>
    </citation>
    <scope>IDENTIFICATION</scope>
</reference>
<dbReference type="Ensembl" id="ENSAPLT00000023909.1">
    <property type="protein sequence ID" value="ENSAPLP00000017963.1"/>
    <property type="gene ID" value="ENSAPLG00000019230.1"/>
</dbReference>
<evidence type="ECO:0000256" key="8">
    <source>
        <dbReference type="ARBA" id="ARBA00023180"/>
    </source>
</evidence>
<dbReference type="PRINTS" id="PR00205">
    <property type="entry name" value="CADHERIN"/>
</dbReference>
<dbReference type="SUPFAM" id="SSF49313">
    <property type="entry name" value="Cadherin-like"/>
    <property type="match status" value="2"/>
</dbReference>
<comment type="subcellular location">
    <subcellularLocation>
        <location evidence="1">Membrane</location>
        <topology evidence="1">Single-pass membrane protein</topology>
    </subcellularLocation>
</comment>
<keyword evidence="4 9" id="KW-0106">Calcium</keyword>
<evidence type="ECO:0000256" key="4">
    <source>
        <dbReference type="ARBA" id="ARBA00022837"/>
    </source>
</evidence>
<dbReference type="InterPro" id="IPR002126">
    <property type="entry name" value="Cadherin-like_dom"/>
</dbReference>
<organism evidence="11 12">
    <name type="scientific">Anas platyrhynchos platyrhynchos</name>
    <name type="common">Northern mallard</name>
    <dbReference type="NCBI Taxonomy" id="8840"/>
    <lineage>
        <taxon>Eukaryota</taxon>
        <taxon>Metazoa</taxon>
        <taxon>Chordata</taxon>
        <taxon>Craniata</taxon>
        <taxon>Vertebrata</taxon>
        <taxon>Euteleostomi</taxon>
        <taxon>Archelosauria</taxon>
        <taxon>Archosauria</taxon>
        <taxon>Dinosauria</taxon>
        <taxon>Saurischia</taxon>
        <taxon>Theropoda</taxon>
        <taxon>Coelurosauria</taxon>
        <taxon>Aves</taxon>
        <taxon>Neognathae</taxon>
        <taxon>Galloanserae</taxon>
        <taxon>Anseriformes</taxon>
        <taxon>Anatidae</taxon>
        <taxon>Anatinae</taxon>
        <taxon>Anas</taxon>
    </lineage>
</organism>
<evidence type="ECO:0000256" key="1">
    <source>
        <dbReference type="ARBA" id="ARBA00004167"/>
    </source>
</evidence>
<feature type="domain" description="Cadherin" evidence="10">
    <location>
        <begin position="20"/>
        <end position="124"/>
    </location>
</feature>
<accession>A0A493SWT5</accession>
<protein>
    <recommendedName>
        <fullName evidence="10">Cadherin domain-containing protein</fullName>
    </recommendedName>
</protein>
<reference evidence="12" key="1">
    <citation type="submission" date="2017-10" db="EMBL/GenBank/DDBJ databases">
        <title>A new Pekin duck reference genome.</title>
        <authorList>
            <person name="Hou Z.-C."/>
            <person name="Zhou Z.-K."/>
            <person name="Zhu F."/>
            <person name="Hou S.-S."/>
        </authorList>
    </citation>
    <scope>NUCLEOTIDE SEQUENCE [LARGE SCALE GENOMIC DNA]</scope>
</reference>
<proteinExistence type="predicted"/>
<keyword evidence="12" id="KW-1185">Reference proteome</keyword>
<dbReference type="AlphaFoldDB" id="A0A493SWT5"/>
<dbReference type="OMA" id="KEVCEYP"/>
<dbReference type="PANTHER" id="PTHR24028">
    <property type="entry name" value="CADHERIN-87A"/>
    <property type="match status" value="1"/>
</dbReference>
<dbReference type="InterPro" id="IPR015919">
    <property type="entry name" value="Cadherin-like_sf"/>
</dbReference>